<sequence length="118" mass="13589">MDLSERLITILLFLTYGNAQLDSIISFTPAERVALKPVSWEENSECTWKRNGREIAADPNKYEFANRKNELVRETYKLYSDFISLYFPPPVTASSKLLRVRQPVAKLEIIGTVYVLSE</sequence>
<evidence type="ECO:0000313" key="2">
    <source>
        <dbReference type="EMBL" id="THD28771.1"/>
    </source>
</evidence>
<dbReference type="Proteomes" id="UP000230066">
    <property type="component" value="Unassembled WGS sequence"/>
</dbReference>
<evidence type="ECO:0000256" key="1">
    <source>
        <dbReference type="SAM" id="SignalP"/>
    </source>
</evidence>
<gene>
    <name evidence="2" type="ORF">D915_000402</name>
</gene>
<feature type="chain" id="PRO_5020032063" evidence="1">
    <location>
        <begin position="20"/>
        <end position="118"/>
    </location>
</feature>
<feature type="signal peptide" evidence="1">
    <location>
        <begin position="1"/>
        <end position="19"/>
    </location>
</feature>
<keyword evidence="3" id="KW-1185">Reference proteome</keyword>
<proteinExistence type="predicted"/>
<name>A0A4E0RP41_FASHE</name>
<reference evidence="2" key="1">
    <citation type="submission" date="2019-03" db="EMBL/GenBank/DDBJ databases">
        <title>Improved annotation for the trematode Fasciola hepatica.</title>
        <authorList>
            <person name="Choi Y.-J."/>
            <person name="Martin J."/>
            <person name="Mitreva M."/>
        </authorList>
    </citation>
    <scope>NUCLEOTIDE SEQUENCE [LARGE SCALE GENOMIC DNA]</scope>
</reference>
<organism evidence="2 3">
    <name type="scientific">Fasciola hepatica</name>
    <name type="common">Liver fluke</name>
    <dbReference type="NCBI Taxonomy" id="6192"/>
    <lineage>
        <taxon>Eukaryota</taxon>
        <taxon>Metazoa</taxon>
        <taxon>Spiralia</taxon>
        <taxon>Lophotrochozoa</taxon>
        <taxon>Platyhelminthes</taxon>
        <taxon>Trematoda</taxon>
        <taxon>Digenea</taxon>
        <taxon>Plagiorchiida</taxon>
        <taxon>Echinostomata</taxon>
        <taxon>Echinostomatoidea</taxon>
        <taxon>Fasciolidae</taxon>
        <taxon>Fasciola</taxon>
    </lineage>
</organism>
<protein>
    <submittedName>
        <fullName evidence="2">Uncharacterized protein</fullName>
    </submittedName>
</protein>
<dbReference type="EMBL" id="JXXN02000075">
    <property type="protein sequence ID" value="THD28771.1"/>
    <property type="molecule type" value="Genomic_DNA"/>
</dbReference>
<accession>A0A4E0RP41</accession>
<evidence type="ECO:0000313" key="3">
    <source>
        <dbReference type="Proteomes" id="UP000230066"/>
    </source>
</evidence>
<dbReference type="AlphaFoldDB" id="A0A4E0RP41"/>
<keyword evidence="1" id="KW-0732">Signal</keyword>
<comment type="caution">
    <text evidence="2">The sequence shown here is derived from an EMBL/GenBank/DDBJ whole genome shotgun (WGS) entry which is preliminary data.</text>
</comment>